<dbReference type="GeneID" id="66105191"/>
<gene>
    <name evidence="1" type="ORF">BT62DRAFT_886868</name>
</gene>
<organism evidence="1 2">
    <name type="scientific">Guyanagaster necrorhizus</name>
    <dbReference type="NCBI Taxonomy" id="856835"/>
    <lineage>
        <taxon>Eukaryota</taxon>
        <taxon>Fungi</taxon>
        <taxon>Dikarya</taxon>
        <taxon>Basidiomycota</taxon>
        <taxon>Agaricomycotina</taxon>
        <taxon>Agaricomycetes</taxon>
        <taxon>Agaricomycetidae</taxon>
        <taxon>Agaricales</taxon>
        <taxon>Marasmiineae</taxon>
        <taxon>Physalacriaceae</taxon>
        <taxon>Guyanagaster</taxon>
    </lineage>
</organism>
<reference evidence="1" key="1">
    <citation type="submission" date="2020-11" db="EMBL/GenBank/DDBJ databases">
        <title>Adaptations for nitrogen fixation in a non-lichenized fungal sporocarp promotes dispersal by wood-feeding termites.</title>
        <authorList>
            <consortium name="DOE Joint Genome Institute"/>
            <person name="Koch R.A."/>
            <person name="Yoon G."/>
            <person name="Arayal U."/>
            <person name="Lail K."/>
            <person name="Amirebrahimi M."/>
            <person name="Labutti K."/>
            <person name="Lipzen A."/>
            <person name="Riley R."/>
            <person name="Barry K."/>
            <person name="Henrissat B."/>
            <person name="Grigoriev I.V."/>
            <person name="Herr J.R."/>
            <person name="Aime M.C."/>
        </authorList>
    </citation>
    <scope>NUCLEOTIDE SEQUENCE</scope>
    <source>
        <strain evidence="1">MCA 3950</strain>
    </source>
</reference>
<dbReference type="OrthoDB" id="3249498at2759"/>
<dbReference type="AlphaFoldDB" id="A0A9P7W0W1"/>
<evidence type="ECO:0000313" key="1">
    <source>
        <dbReference type="EMBL" id="KAG7450000.1"/>
    </source>
</evidence>
<comment type="caution">
    <text evidence="1">The sequence shown here is derived from an EMBL/GenBank/DDBJ whole genome shotgun (WGS) entry which is preliminary data.</text>
</comment>
<keyword evidence="2" id="KW-1185">Reference proteome</keyword>
<dbReference type="Proteomes" id="UP000812287">
    <property type="component" value="Unassembled WGS sequence"/>
</dbReference>
<evidence type="ECO:0000313" key="2">
    <source>
        <dbReference type="Proteomes" id="UP000812287"/>
    </source>
</evidence>
<dbReference type="EMBL" id="MU250527">
    <property type="protein sequence ID" value="KAG7450000.1"/>
    <property type="molecule type" value="Genomic_DNA"/>
</dbReference>
<dbReference type="RefSeq" id="XP_043043500.1">
    <property type="nucleotide sequence ID" value="XM_043182894.1"/>
</dbReference>
<sequence length="121" mass="13805">MINIFFFELVTTLSAIHYIVSLLKPSHHLLLFMDSLDFVAAFDSLLVLEPLYNKSLLGAAGLILCSGIDICIQYINGKDNIQADMLFQLLLDEYHHKFPADCICTFTPPRDLLPVQWRQSF</sequence>
<proteinExistence type="predicted"/>
<protein>
    <submittedName>
        <fullName evidence="1">Uncharacterized protein</fullName>
    </submittedName>
</protein>
<accession>A0A9P7W0W1</accession>
<name>A0A9P7W0W1_9AGAR</name>